<evidence type="ECO:0000313" key="7">
    <source>
        <dbReference type="Proteomes" id="UP001596171"/>
    </source>
</evidence>
<dbReference type="PANTHER" id="PTHR30419:SF8">
    <property type="entry name" value="NITROGEN ASSIMILATION TRANSCRIPTIONAL ACTIVATOR-RELATED"/>
    <property type="match status" value="1"/>
</dbReference>
<dbReference type="SUPFAM" id="SSF53850">
    <property type="entry name" value="Periplasmic binding protein-like II"/>
    <property type="match status" value="1"/>
</dbReference>
<gene>
    <name evidence="6" type="ORF">ACFP1L_13755</name>
</gene>
<feature type="domain" description="HTH lysR-type" evidence="5">
    <location>
        <begin position="1"/>
        <end position="59"/>
    </location>
</feature>
<comment type="similarity">
    <text evidence="1">Belongs to the LysR transcriptional regulatory family.</text>
</comment>
<comment type="caution">
    <text evidence="6">The sequence shown here is derived from an EMBL/GenBank/DDBJ whole genome shotgun (WGS) entry which is preliminary data.</text>
</comment>
<dbReference type="InterPro" id="IPR000847">
    <property type="entry name" value="LysR_HTH_N"/>
</dbReference>
<proteinExistence type="inferred from homology"/>
<dbReference type="SUPFAM" id="SSF46785">
    <property type="entry name" value="Winged helix' DNA-binding domain"/>
    <property type="match status" value="1"/>
</dbReference>
<dbReference type="PROSITE" id="PS50931">
    <property type="entry name" value="HTH_LYSR"/>
    <property type="match status" value="1"/>
</dbReference>
<dbReference type="Pfam" id="PF03466">
    <property type="entry name" value="LysR_substrate"/>
    <property type="match status" value="1"/>
</dbReference>
<dbReference type="RefSeq" id="WP_137615955.1">
    <property type="nucleotide sequence ID" value="NZ_BJDI01000005.1"/>
</dbReference>
<organism evidence="6 7">
    <name type="scientific">Lactiplantibacillus nangangensis</name>
    <dbReference type="NCBI Taxonomy" id="2559917"/>
    <lineage>
        <taxon>Bacteria</taxon>
        <taxon>Bacillati</taxon>
        <taxon>Bacillota</taxon>
        <taxon>Bacilli</taxon>
        <taxon>Lactobacillales</taxon>
        <taxon>Lactobacillaceae</taxon>
        <taxon>Lactiplantibacillus</taxon>
    </lineage>
</organism>
<keyword evidence="3" id="KW-0238">DNA-binding</keyword>
<evidence type="ECO:0000256" key="4">
    <source>
        <dbReference type="ARBA" id="ARBA00023163"/>
    </source>
</evidence>
<evidence type="ECO:0000313" key="6">
    <source>
        <dbReference type="EMBL" id="MFC6202933.1"/>
    </source>
</evidence>
<evidence type="ECO:0000256" key="2">
    <source>
        <dbReference type="ARBA" id="ARBA00023015"/>
    </source>
</evidence>
<dbReference type="PANTHER" id="PTHR30419">
    <property type="entry name" value="HTH-TYPE TRANSCRIPTIONAL REGULATOR YBHD"/>
    <property type="match status" value="1"/>
</dbReference>
<sequence>MTINDIQAYIMVYELRHISNAAVELHMSQSELSKRIRAVENDLNIKLIDTYNKRRLQITPAGETFYHHALKMIGDYEAMMHDLAPNRPTTRHQLKIGSIPISGQYNIAQKMASFAATHPEVQLQLIEDEGNQVLQRLLDGEFQAAIIRDTQTRGLQPTKFQKQPLLSDELKIILPADHPLAAQKIIRIHDLADVQLATLPPGSGVYEPVMALFARQNLKPHIFFESTHIETLLGMLPGSNNATFLFKQSVAPFMTEAFVMRSLAIPFISQLNFVYPQRDGNQLMTNLIDYLMTNAKTTASAKQ</sequence>
<accession>A0ABW1SN17</accession>
<dbReference type="Gene3D" id="3.40.190.290">
    <property type="match status" value="1"/>
</dbReference>
<dbReference type="InterPro" id="IPR050950">
    <property type="entry name" value="HTH-type_LysR_regulators"/>
</dbReference>
<protein>
    <submittedName>
        <fullName evidence="6">LysR substrate-binding domain-containing protein</fullName>
    </submittedName>
</protein>
<keyword evidence="4" id="KW-0804">Transcription</keyword>
<keyword evidence="2" id="KW-0805">Transcription regulation</keyword>
<dbReference type="InterPro" id="IPR036388">
    <property type="entry name" value="WH-like_DNA-bd_sf"/>
</dbReference>
<dbReference type="Gene3D" id="1.10.10.10">
    <property type="entry name" value="Winged helix-like DNA-binding domain superfamily/Winged helix DNA-binding domain"/>
    <property type="match status" value="1"/>
</dbReference>
<dbReference type="EMBL" id="JBHSSE010000028">
    <property type="protein sequence ID" value="MFC6202933.1"/>
    <property type="molecule type" value="Genomic_DNA"/>
</dbReference>
<evidence type="ECO:0000256" key="1">
    <source>
        <dbReference type="ARBA" id="ARBA00009437"/>
    </source>
</evidence>
<reference evidence="7" key="1">
    <citation type="journal article" date="2019" name="Int. J. Syst. Evol. Microbiol.">
        <title>The Global Catalogue of Microorganisms (GCM) 10K type strain sequencing project: providing services to taxonomists for standard genome sequencing and annotation.</title>
        <authorList>
            <consortium name="The Broad Institute Genomics Platform"/>
            <consortium name="The Broad Institute Genome Sequencing Center for Infectious Disease"/>
            <person name="Wu L."/>
            <person name="Ma J."/>
        </authorList>
    </citation>
    <scope>NUCLEOTIDE SEQUENCE [LARGE SCALE GENOMIC DNA]</scope>
    <source>
        <strain evidence="7">CCM 8930</strain>
    </source>
</reference>
<evidence type="ECO:0000256" key="3">
    <source>
        <dbReference type="ARBA" id="ARBA00023125"/>
    </source>
</evidence>
<dbReference type="InterPro" id="IPR005119">
    <property type="entry name" value="LysR_subst-bd"/>
</dbReference>
<evidence type="ECO:0000259" key="5">
    <source>
        <dbReference type="PROSITE" id="PS50931"/>
    </source>
</evidence>
<name>A0ABW1SN17_9LACO</name>
<dbReference type="InterPro" id="IPR036390">
    <property type="entry name" value="WH_DNA-bd_sf"/>
</dbReference>
<dbReference type="Pfam" id="PF00126">
    <property type="entry name" value="HTH_1"/>
    <property type="match status" value="1"/>
</dbReference>
<keyword evidence="7" id="KW-1185">Reference proteome</keyword>
<dbReference type="CDD" id="cd05466">
    <property type="entry name" value="PBP2_LTTR_substrate"/>
    <property type="match status" value="1"/>
</dbReference>
<dbReference type="Proteomes" id="UP001596171">
    <property type="component" value="Unassembled WGS sequence"/>
</dbReference>